<dbReference type="InterPro" id="IPR043502">
    <property type="entry name" value="DNA/RNA_pol_sf"/>
</dbReference>
<gene>
    <name evidence="3" type="ORF">D9758_010245</name>
</gene>
<dbReference type="EMBL" id="JAACJM010000079">
    <property type="protein sequence ID" value="KAF5349748.1"/>
    <property type="molecule type" value="Genomic_DNA"/>
</dbReference>
<dbReference type="InterPro" id="IPR013762">
    <property type="entry name" value="Integrase-like_cat_sf"/>
</dbReference>
<evidence type="ECO:0000313" key="3">
    <source>
        <dbReference type="EMBL" id="KAF5349748.1"/>
    </source>
</evidence>
<dbReference type="GO" id="GO:0015074">
    <property type="term" value="P:DNA integration"/>
    <property type="evidence" value="ECO:0007669"/>
    <property type="project" value="InterPro"/>
</dbReference>
<dbReference type="PANTHER" id="PTHR33050">
    <property type="entry name" value="REVERSE TRANSCRIPTASE DOMAIN-CONTAINING PROTEIN"/>
    <property type="match status" value="1"/>
</dbReference>
<dbReference type="SUPFAM" id="SSF56349">
    <property type="entry name" value="DNA breaking-rejoining enzymes"/>
    <property type="match status" value="1"/>
</dbReference>
<reference evidence="3 4" key="1">
    <citation type="journal article" date="2020" name="ISME J.">
        <title>Uncovering the hidden diversity of litter-decomposition mechanisms in mushroom-forming fungi.</title>
        <authorList>
            <person name="Floudas D."/>
            <person name="Bentzer J."/>
            <person name="Ahren D."/>
            <person name="Johansson T."/>
            <person name="Persson P."/>
            <person name="Tunlid A."/>
        </authorList>
    </citation>
    <scope>NUCLEOTIDE SEQUENCE [LARGE SCALE GENOMIC DNA]</scope>
    <source>
        <strain evidence="3 4">CBS 291.85</strain>
    </source>
</reference>
<evidence type="ECO:0000313" key="4">
    <source>
        <dbReference type="Proteomes" id="UP000559256"/>
    </source>
</evidence>
<dbReference type="InterPro" id="IPR052055">
    <property type="entry name" value="Hepadnavirus_pol/RT"/>
</dbReference>
<dbReference type="PANTHER" id="PTHR33050:SF7">
    <property type="entry name" value="RIBONUCLEASE H"/>
    <property type="match status" value="1"/>
</dbReference>
<keyword evidence="4" id="KW-1185">Reference proteome</keyword>
<protein>
    <submittedName>
        <fullName evidence="3">Uncharacterized protein</fullName>
    </submittedName>
</protein>
<dbReference type="SUPFAM" id="SSF56672">
    <property type="entry name" value="DNA/RNA polymerases"/>
    <property type="match status" value="1"/>
</dbReference>
<proteinExistence type="predicted"/>
<feature type="compositionally biased region" description="Basic and acidic residues" evidence="2">
    <location>
        <begin position="13"/>
        <end position="26"/>
    </location>
</feature>
<organism evidence="3 4">
    <name type="scientific">Tetrapyrgos nigripes</name>
    <dbReference type="NCBI Taxonomy" id="182062"/>
    <lineage>
        <taxon>Eukaryota</taxon>
        <taxon>Fungi</taxon>
        <taxon>Dikarya</taxon>
        <taxon>Basidiomycota</taxon>
        <taxon>Agaricomycotina</taxon>
        <taxon>Agaricomycetes</taxon>
        <taxon>Agaricomycetidae</taxon>
        <taxon>Agaricales</taxon>
        <taxon>Marasmiineae</taxon>
        <taxon>Marasmiaceae</taxon>
        <taxon>Tetrapyrgos</taxon>
    </lineage>
</organism>
<dbReference type="Proteomes" id="UP000559256">
    <property type="component" value="Unassembled WGS sequence"/>
</dbReference>
<dbReference type="InterPro" id="IPR011010">
    <property type="entry name" value="DNA_brk_join_enz"/>
</dbReference>
<evidence type="ECO:0000256" key="1">
    <source>
        <dbReference type="ARBA" id="ARBA00023172"/>
    </source>
</evidence>
<accession>A0A8H5CZ46</accession>
<name>A0A8H5CZ46_9AGAR</name>
<dbReference type="GO" id="GO:0003677">
    <property type="term" value="F:DNA binding"/>
    <property type="evidence" value="ECO:0007669"/>
    <property type="project" value="InterPro"/>
</dbReference>
<dbReference type="OrthoDB" id="3249498at2759"/>
<keyword evidence="1" id="KW-0233">DNA recombination</keyword>
<dbReference type="Gene3D" id="1.10.443.10">
    <property type="entry name" value="Intergrase catalytic core"/>
    <property type="match status" value="1"/>
</dbReference>
<comment type="caution">
    <text evidence="3">The sequence shown here is derived from an EMBL/GenBank/DDBJ whole genome shotgun (WGS) entry which is preliminary data.</text>
</comment>
<feature type="region of interest" description="Disordered" evidence="2">
    <location>
        <begin position="1"/>
        <end position="41"/>
    </location>
</feature>
<evidence type="ECO:0000256" key="2">
    <source>
        <dbReference type="SAM" id="MobiDB-lite"/>
    </source>
</evidence>
<feature type="region of interest" description="Disordered" evidence="2">
    <location>
        <begin position="383"/>
        <end position="416"/>
    </location>
</feature>
<sequence length="1357" mass="154392">MSETAHAAVNEATEDHGNEVPSREGSVDNGTEIPTDEEQEELRAIAEACDSLVDDYQARKITRGYLEESLHVTGASDDAIKDYLRDVDSHFPAGRDGLRKYVRGEIDERSDGDDRGEELGLDREKVKRAFAAAANAVEKGEAYIRARREREQRETRNDASITAEQFINDALGGSRIQRPTVPEVSTSRTSTSEGLSASLLTAAPHLGDLLSLSKDQHLRETQNIRIAVSKESSLKTLVQILEFMPLKEPISRGTWEKIIKDEYVDFEKLHASSDPSYDRSDESKEIVPGFFISRKDTATKKKIRTEAEWYRVYEQWSAGVEAVYKHRADELREYRSLISEMFKDYPDHIDVVIAVDAHTRFQYSKKPCHLDDNQRLERFLHSKLSQTKSSGQSSLTTSSSKRTNTSESNPRPTKQRQYEICLNWNRAFVEEDTGPRTSQIASANIMPEDSELSLIDKRVQLALGGPRRVSDNTASGVKRKAPQSSHPRFRRNFVWYDSEDEVVSPSVIFSETAPPLPSVPDKLLTDPEVVAALHAQRDFIQVTTPYNVDRLRNLLSLHPNQPFVESVLKGLVVGFWPCHSGEWEEGFDALMENYHMEEPDLNVVRAYRDKEVAEGRWSPAIRSFEKGMKSSPMFVVWQGEQRAKGRVITDFTGSGINAGISREEAHVKYDDMRSFGLALRQARLSHPGKELILFKDDIKGAFPTLPAHPIWQLRQVVTVDDDLHIVRRMVFGGRSTPRIWCALSSLICWIAVRRFGIRGLHVYMDDFFGWDLASNLLYFRGRLRPQKQVLLLIIWEFISCPFEDEKQDHGPMLKIIGFWVDINKGVLSLSPSSIKDLIARVSEFLSTEDRKHPLRSWWRLSGHLNWSLNVLPWARPALSALYEKMRGKSIPQASIPINAAVRESLEWYLSILPSAIGVKFFDEGTWRDEEADMIFWTDSSLTIALSFVFAGHGYVYEIRPPPSTVKIDIFFLELIAILSAIDFAVSRPSPPKRILIWSDSLNSVSAFDSLGTSEHIHTCVMLAVAGLIIRSGIDVRVRHIPGKENIRADLLSRLLLNDFHRQFPAYQIHTFEPPRNLLPAHAIEESTLAGYKTGARDYVTFCVNHHLSLEPTISTLCAHHFLREIYPEFASNRASHAVQATIIGSRKFRADAVQRKLPLRTSHLDAFYDLYLENPTYDNLLFITILSCMFYGVHRAGELIAKRHTNSRKIIKRSSLKFEKDRVSYKLPYHKGDRFYRGSDILLGNHSSANPVSLLRTYSKIRDSIHHHKFPLFLREDGSLPTRSWFEGIFFKLVNREYGGHSVRAGGATYYASLGLSESIIQALGRWSSDAWRIYIRDHATVRAEIQLATIRHSDNT</sequence>
<feature type="compositionally biased region" description="Low complexity" evidence="2">
    <location>
        <begin position="383"/>
        <end position="409"/>
    </location>
</feature>
<dbReference type="GO" id="GO:0006310">
    <property type="term" value="P:DNA recombination"/>
    <property type="evidence" value="ECO:0007669"/>
    <property type="project" value="UniProtKB-KW"/>
</dbReference>